<accession>A0AAD7H351</accession>
<reference evidence="1" key="1">
    <citation type="submission" date="2023-03" db="EMBL/GenBank/DDBJ databases">
        <title>Massive genome expansion in bonnet fungi (Mycena s.s.) driven by repeated elements and novel gene families across ecological guilds.</title>
        <authorList>
            <consortium name="Lawrence Berkeley National Laboratory"/>
            <person name="Harder C.B."/>
            <person name="Miyauchi S."/>
            <person name="Viragh M."/>
            <person name="Kuo A."/>
            <person name="Thoen E."/>
            <person name="Andreopoulos B."/>
            <person name="Lu D."/>
            <person name="Skrede I."/>
            <person name="Drula E."/>
            <person name="Henrissat B."/>
            <person name="Morin E."/>
            <person name="Kohler A."/>
            <person name="Barry K."/>
            <person name="LaButti K."/>
            <person name="Morin E."/>
            <person name="Salamov A."/>
            <person name="Lipzen A."/>
            <person name="Mereny Z."/>
            <person name="Hegedus B."/>
            <person name="Baldrian P."/>
            <person name="Stursova M."/>
            <person name="Weitz H."/>
            <person name="Taylor A."/>
            <person name="Grigoriev I.V."/>
            <person name="Nagy L.G."/>
            <person name="Martin F."/>
            <person name="Kauserud H."/>
        </authorList>
    </citation>
    <scope>NUCLEOTIDE SEQUENCE</scope>
    <source>
        <strain evidence="1">CBHHK067</strain>
    </source>
</reference>
<dbReference type="EMBL" id="JARKIE010000001">
    <property type="protein sequence ID" value="KAJ7710752.1"/>
    <property type="molecule type" value="Genomic_DNA"/>
</dbReference>
<organism evidence="1 2">
    <name type="scientific">Mycena rosella</name>
    <name type="common">Pink bonnet</name>
    <name type="synonym">Agaricus rosellus</name>
    <dbReference type="NCBI Taxonomy" id="1033263"/>
    <lineage>
        <taxon>Eukaryota</taxon>
        <taxon>Fungi</taxon>
        <taxon>Dikarya</taxon>
        <taxon>Basidiomycota</taxon>
        <taxon>Agaricomycotina</taxon>
        <taxon>Agaricomycetes</taxon>
        <taxon>Agaricomycetidae</taxon>
        <taxon>Agaricales</taxon>
        <taxon>Marasmiineae</taxon>
        <taxon>Mycenaceae</taxon>
        <taxon>Mycena</taxon>
    </lineage>
</organism>
<evidence type="ECO:0000313" key="2">
    <source>
        <dbReference type="Proteomes" id="UP001221757"/>
    </source>
</evidence>
<gene>
    <name evidence="1" type="ORF">B0H17DRAFT_1190449</name>
</gene>
<sequence length="99" mass="11008">MSSYTDPTWSFPPVPPDASFLQGSQQDFSFPVPDFSAFSVFNTPTPSQYRHPFSPCIPSNAADFPASPFESLHVTTAQLNAGSEYRSETRDGPYWCSIY</sequence>
<keyword evidence="2" id="KW-1185">Reference proteome</keyword>
<name>A0AAD7H351_MYCRO</name>
<evidence type="ECO:0000313" key="1">
    <source>
        <dbReference type="EMBL" id="KAJ7710752.1"/>
    </source>
</evidence>
<dbReference type="AlphaFoldDB" id="A0AAD7H351"/>
<dbReference type="Proteomes" id="UP001221757">
    <property type="component" value="Unassembled WGS sequence"/>
</dbReference>
<protein>
    <submittedName>
        <fullName evidence="1">Uncharacterized protein</fullName>
    </submittedName>
</protein>
<proteinExistence type="predicted"/>
<comment type="caution">
    <text evidence="1">The sequence shown here is derived from an EMBL/GenBank/DDBJ whole genome shotgun (WGS) entry which is preliminary data.</text>
</comment>